<evidence type="ECO:0000256" key="10">
    <source>
        <dbReference type="HAMAP-Rule" id="MF_01022"/>
    </source>
</evidence>
<comment type="similarity">
    <text evidence="10">In the N-terminal section; belongs to the histidinol-phosphatase family.</text>
</comment>
<feature type="region of interest" description="Imidazoleglycerol-phosphate dehydratase" evidence="10">
    <location>
        <begin position="190"/>
        <end position="380"/>
    </location>
</feature>
<keyword evidence="9 10" id="KW-0511">Multifunctional enzyme</keyword>
<dbReference type="HAMAP" id="MF_01022">
    <property type="entry name" value="Bifunc_HisB"/>
    <property type="match status" value="1"/>
</dbReference>
<keyword evidence="12" id="KW-1185">Reference proteome</keyword>
<dbReference type="NCBIfam" id="NF003937">
    <property type="entry name" value="PRK05446.1"/>
    <property type="match status" value="1"/>
</dbReference>
<evidence type="ECO:0000313" key="11">
    <source>
        <dbReference type="EMBL" id="AVM51814.1"/>
    </source>
</evidence>
<evidence type="ECO:0000256" key="5">
    <source>
        <dbReference type="ARBA" id="ARBA00022801"/>
    </source>
</evidence>
<dbReference type="GO" id="GO:0004424">
    <property type="term" value="F:imidazoleglycerol-phosphate dehydratase activity"/>
    <property type="evidence" value="ECO:0007669"/>
    <property type="project" value="UniProtKB-EC"/>
</dbReference>
<evidence type="ECO:0000256" key="8">
    <source>
        <dbReference type="ARBA" id="ARBA00023239"/>
    </source>
</evidence>
<evidence type="ECO:0000256" key="2">
    <source>
        <dbReference type="ARBA" id="ARBA00022490"/>
    </source>
</evidence>
<accession>A0ABN5IH33</accession>
<gene>
    <name evidence="10" type="primary">hisB</name>
    <name evidence="11" type="ORF">C4H11_01535</name>
</gene>
<evidence type="ECO:0000313" key="12">
    <source>
        <dbReference type="Proteomes" id="UP000238304"/>
    </source>
</evidence>
<feature type="binding site" evidence="10">
    <location>
        <position position="8"/>
    </location>
    <ligand>
        <name>Mg(2+)</name>
        <dbReference type="ChEBI" id="CHEBI:18420"/>
    </ligand>
</feature>
<dbReference type="Pfam" id="PF13242">
    <property type="entry name" value="Hydrolase_like"/>
    <property type="match status" value="1"/>
</dbReference>
<dbReference type="EMBL" id="CP027231">
    <property type="protein sequence ID" value="AVM51814.1"/>
    <property type="molecule type" value="Genomic_DNA"/>
</dbReference>
<feature type="binding site" evidence="10">
    <location>
        <position position="10"/>
    </location>
    <ligand>
        <name>Mg(2+)</name>
        <dbReference type="ChEBI" id="CHEBI:18420"/>
    </ligand>
</feature>
<feature type="binding site" evidence="10">
    <location>
        <position position="130"/>
    </location>
    <ligand>
        <name>Mg(2+)</name>
        <dbReference type="ChEBI" id="CHEBI:18420"/>
    </ligand>
</feature>
<evidence type="ECO:0000256" key="9">
    <source>
        <dbReference type="ARBA" id="ARBA00023268"/>
    </source>
</evidence>
<dbReference type="InterPro" id="IPR020565">
    <property type="entry name" value="ImidazoleglycerP_deHydtase_CS"/>
</dbReference>
<proteinExistence type="inferred from homology"/>
<comment type="catalytic activity">
    <reaction evidence="10">
        <text>L-histidinol phosphate + H2O = L-histidinol + phosphate</text>
        <dbReference type="Rhea" id="RHEA:14465"/>
        <dbReference type="ChEBI" id="CHEBI:15377"/>
        <dbReference type="ChEBI" id="CHEBI:43474"/>
        <dbReference type="ChEBI" id="CHEBI:57699"/>
        <dbReference type="ChEBI" id="CHEBI:57980"/>
        <dbReference type="EC" id="3.1.3.15"/>
    </reaction>
</comment>
<comment type="pathway">
    <text evidence="10">Amino-acid biosynthesis; L-histidine biosynthesis; L-histidine from 5-phospho-alpha-D-ribose 1-diphosphate: step 8/9.</text>
</comment>
<dbReference type="NCBIfam" id="TIGR01656">
    <property type="entry name" value="Histidinol-ppas"/>
    <property type="match status" value="1"/>
</dbReference>
<keyword evidence="7 10" id="KW-0368">Histidine biosynthesis</keyword>
<reference evidence="11 12" key="1">
    <citation type="submission" date="2018-02" db="EMBL/GenBank/DDBJ databases">
        <authorList>
            <person name="Holder M.E."/>
            <person name="Ajami N.J."/>
            <person name="Petrosino J.F."/>
        </authorList>
    </citation>
    <scope>NUCLEOTIDE SEQUENCE [LARGE SCALE GENOMIC DNA]</scope>
    <source>
        <strain evidence="11 12">ATCC 33285</strain>
    </source>
</reference>
<dbReference type="SUPFAM" id="SSF54211">
    <property type="entry name" value="Ribosomal protein S5 domain 2-like"/>
    <property type="match status" value="2"/>
</dbReference>
<dbReference type="EC" id="4.2.1.19" evidence="10"/>
<dbReference type="InterPro" id="IPR023214">
    <property type="entry name" value="HAD_sf"/>
</dbReference>
<dbReference type="HAMAP" id="MF_00076">
    <property type="entry name" value="HisB"/>
    <property type="match status" value="1"/>
</dbReference>
<dbReference type="InterPro" id="IPR000807">
    <property type="entry name" value="ImidazoleglycerolP_deHydtase"/>
</dbReference>
<comment type="cofactor">
    <cofactor evidence="10">
        <name>Mg(2+)</name>
        <dbReference type="ChEBI" id="CHEBI:18420"/>
    </cofactor>
</comment>
<dbReference type="InterPro" id="IPR005954">
    <property type="entry name" value="HisB_N"/>
</dbReference>
<dbReference type="InterPro" id="IPR006543">
    <property type="entry name" value="Histidinol-phos"/>
</dbReference>
<evidence type="ECO:0000256" key="4">
    <source>
        <dbReference type="ARBA" id="ARBA00022723"/>
    </source>
</evidence>
<keyword evidence="5 10" id="KW-0378">Hydrolase</keyword>
<dbReference type="NCBIfam" id="TIGR01261">
    <property type="entry name" value="hisB_Nterm"/>
    <property type="match status" value="1"/>
</dbReference>
<comment type="pathway">
    <text evidence="1 10">Amino-acid biosynthesis; L-histidine biosynthesis; L-histidine from 5-phospho-alpha-D-ribose 1-diphosphate: step 6/9.</text>
</comment>
<dbReference type="PANTHER" id="PTHR23133:SF2">
    <property type="entry name" value="IMIDAZOLEGLYCEROL-PHOSPHATE DEHYDRATASE"/>
    <property type="match status" value="1"/>
</dbReference>
<keyword evidence="6 10" id="KW-0460">Magnesium</keyword>
<comment type="caution">
    <text evidence="10">Lacks conserved residue(s) required for the propagation of feature annotation.</text>
</comment>
<dbReference type="Gene3D" id="3.30.230.40">
    <property type="entry name" value="Imidazole glycerol phosphate dehydratase, domain 1"/>
    <property type="match status" value="2"/>
</dbReference>
<evidence type="ECO:0000256" key="6">
    <source>
        <dbReference type="ARBA" id="ARBA00022842"/>
    </source>
</evidence>
<dbReference type="InterPro" id="IPR020566">
    <property type="entry name" value="His_synth_bifunc_HisB"/>
</dbReference>
<evidence type="ECO:0000256" key="1">
    <source>
        <dbReference type="ARBA" id="ARBA00005047"/>
    </source>
</evidence>
<name>A0ABN5IH33_9BACE</name>
<evidence type="ECO:0000256" key="7">
    <source>
        <dbReference type="ARBA" id="ARBA00023102"/>
    </source>
</evidence>
<dbReference type="PANTHER" id="PTHR23133">
    <property type="entry name" value="IMIDAZOLEGLYCEROL-PHOSPHATE DEHYDRATASE HIS7"/>
    <property type="match status" value="1"/>
</dbReference>
<sequence length="380" mass="42927">MKKVLFIDRDGTLVIEPPVDYQLDSLEKLEFYPKVMRNLGFIRNNLDFEFVMVTNQDGLGTASFPEESFWPAHNLMMKTLVGEGITFDDVCIDCSMPEDNAPTRKPHTGMLTKYLDNQEYDLAHSFVIGDRPTDVELAKNLGCRAILLQDDAALLHPERGTAACEGLEAYCALITKDWDKVTEFLFAGERKAEVRRTTKETDIHVALDLDGKGRCDITTGLGFFNHLLEQIGKHGGIDLTIRVKGDLEVDEHHTIEDTALALGECIYRALGSKRGIERYGYALPMDDSLCQVCLDFGGRPWLVWDAEFKREKIGEMPTEMFMHFFKSLSDAAKMNLNIKAEGQNEHHKIEGIFKALARALKMAVKRDIYHFELPSSKGVL</sequence>
<dbReference type="NCBIfam" id="NF002111">
    <property type="entry name" value="PRK00951.2-1"/>
    <property type="match status" value="1"/>
</dbReference>
<dbReference type="SUPFAM" id="SSF56784">
    <property type="entry name" value="HAD-like"/>
    <property type="match status" value="1"/>
</dbReference>
<protein>
    <recommendedName>
        <fullName evidence="10">Histidine biosynthesis bifunctional protein HisB</fullName>
    </recommendedName>
    <domain>
        <recommendedName>
            <fullName evidence="10">Histidinol-phosphatase</fullName>
            <ecNumber evidence="10">3.1.3.15</ecNumber>
        </recommendedName>
    </domain>
    <domain>
        <recommendedName>
            <fullName evidence="10">Imidazoleglycerol-phosphate dehydratase</fullName>
            <shortName evidence="10">IGPD</shortName>
            <ecNumber evidence="10">4.2.1.19</ecNumber>
        </recommendedName>
    </domain>
</protein>
<dbReference type="InterPro" id="IPR020568">
    <property type="entry name" value="Ribosomal_Su5_D2-typ_SF"/>
</dbReference>
<dbReference type="GO" id="GO:0004401">
    <property type="term" value="F:histidinol-phosphatase activity"/>
    <property type="evidence" value="ECO:0007669"/>
    <property type="project" value="UniProtKB-EC"/>
</dbReference>
<dbReference type="EC" id="3.1.3.15" evidence="10"/>
<dbReference type="Proteomes" id="UP000238304">
    <property type="component" value="Chromosome"/>
</dbReference>
<keyword evidence="2 10" id="KW-0963">Cytoplasm</keyword>
<keyword evidence="3 10" id="KW-0028">Amino-acid biosynthesis</keyword>
<evidence type="ECO:0000256" key="3">
    <source>
        <dbReference type="ARBA" id="ARBA00022605"/>
    </source>
</evidence>
<dbReference type="InterPro" id="IPR036412">
    <property type="entry name" value="HAD-like_sf"/>
</dbReference>
<keyword evidence="4 10" id="KW-0479">Metal-binding</keyword>
<dbReference type="CDD" id="cd07914">
    <property type="entry name" value="IGPD"/>
    <property type="match status" value="1"/>
</dbReference>
<dbReference type="Pfam" id="PF00475">
    <property type="entry name" value="IGPD"/>
    <property type="match status" value="1"/>
</dbReference>
<dbReference type="InterPro" id="IPR006549">
    <property type="entry name" value="HAD-SF_hydro_IIIA"/>
</dbReference>
<feature type="active site" description="Nucleophile" evidence="10">
    <location>
        <position position="8"/>
    </location>
</feature>
<dbReference type="InterPro" id="IPR038494">
    <property type="entry name" value="IGPD_sf"/>
</dbReference>
<dbReference type="PROSITE" id="PS00954">
    <property type="entry name" value="IGP_DEHYDRATASE_1"/>
    <property type="match status" value="1"/>
</dbReference>
<dbReference type="RefSeq" id="WP_106040198.1">
    <property type="nucleotide sequence ID" value="NZ_CP027231.1"/>
</dbReference>
<feature type="active site" description="Proton donor" evidence="10">
    <location>
        <position position="10"/>
    </location>
</feature>
<dbReference type="NCBIfam" id="TIGR01662">
    <property type="entry name" value="HAD-SF-IIIA"/>
    <property type="match status" value="1"/>
</dbReference>
<keyword evidence="8 10" id="KW-0456">Lyase</keyword>
<comment type="similarity">
    <text evidence="10">In the C-terminal section; belongs to the imidazoleglycerol-phosphate dehydratase family.</text>
</comment>
<comment type="catalytic activity">
    <reaction evidence="10">
        <text>D-erythro-1-(imidazol-4-yl)glycerol 3-phosphate = 3-(imidazol-4-yl)-2-oxopropyl phosphate + H2O</text>
        <dbReference type="Rhea" id="RHEA:11040"/>
        <dbReference type="ChEBI" id="CHEBI:15377"/>
        <dbReference type="ChEBI" id="CHEBI:57766"/>
        <dbReference type="ChEBI" id="CHEBI:58278"/>
        <dbReference type="EC" id="4.2.1.19"/>
    </reaction>
</comment>
<organism evidence="11 12">
    <name type="scientific">Bacteroides zoogleoformans</name>
    <dbReference type="NCBI Taxonomy" id="28119"/>
    <lineage>
        <taxon>Bacteria</taxon>
        <taxon>Pseudomonadati</taxon>
        <taxon>Bacteroidota</taxon>
        <taxon>Bacteroidia</taxon>
        <taxon>Bacteroidales</taxon>
        <taxon>Bacteroidaceae</taxon>
        <taxon>Bacteroides</taxon>
    </lineage>
</organism>
<dbReference type="Gene3D" id="3.40.50.1000">
    <property type="entry name" value="HAD superfamily/HAD-like"/>
    <property type="match status" value="1"/>
</dbReference>
<feature type="region of interest" description="Histidinol-phosphatase" evidence="10">
    <location>
        <begin position="1"/>
        <end position="189"/>
    </location>
</feature>
<dbReference type="PROSITE" id="PS00955">
    <property type="entry name" value="IGP_DEHYDRATASE_2"/>
    <property type="match status" value="1"/>
</dbReference>
<comment type="subcellular location">
    <subcellularLocation>
        <location evidence="10">Cytoplasm</location>
    </subcellularLocation>
</comment>